<feature type="region of interest" description="Disordered" evidence="1">
    <location>
        <begin position="164"/>
        <end position="242"/>
    </location>
</feature>
<name>A0A0F8YRD8_9ZZZZ</name>
<dbReference type="InterPro" id="IPR001763">
    <property type="entry name" value="Rhodanese-like_dom"/>
</dbReference>
<feature type="compositionally biased region" description="Polar residues" evidence="1">
    <location>
        <begin position="208"/>
        <end position="222"/>
    </location>
</feature>
<organism evidence="3">
    <name type="scientific">marine sediment metagenome</name>
    <dbReference type="NCBI Taxonomy" id="412755"/>
    <lineage>
        <taxon>unclassified sequences</taxon>
        <taxon>metagenomes</taxon>
        <taxon>ecological metagenomes</taxon>
    </lineage>
</organism>
<feature type="region of interest" description="Disordered" evidence="1">
    <location>
        <begin position="271"/>
        <end position="291"/>
    </location>
</feature>
<evidence type="ECO:0000313" key="3">
    <source>
        <dbReference type="EMBL" id="KKK76345.1"/>
    </source>
</evidence>
<accession>A0A0F8YRD8</accession>
<dbReference type="EMBL" id="LAZR01055448">
    <property type="protein sequence ID" value="KKK76345.1"/>
    <property type="molecule type" value="Genomic_DNA"/>
</dbReference>
<dbReference type="PROSITE" id="PS50206">
    <property type="entry name" value="RHODANESE_3"/>
    <property type="match status" value="1"/>
</dbReference>
<proteinExistence type="predicted"/>
<evidence type="ECO:0000256" key="1">
    <source>
        <dbReference type="SAM" id="MobiDB-lite"/>
    </source>
</evidence>
<evidence type="ECO:0000259" key="2">
    <source>
        <dbReference type="PROSITE" id="PS50206"/>
    </source>
</evidence>
<dbReference type="AlphaFoldDB" id="A0A0F8YRD8"/>
<gene>
    <name evidence="3" type="ORF">LCGC14_2864610</name>
</gene>
<comment type="caution">
    <text evidence="3">The sequence shown here is derived from an EMBL/GenBank/DDBJ whole genome shotgun (WGS) entry which is preliminary data.</text>
</comment>
<feature type="non-terminal residue" evidence="3">
    <location>
        <position position="1"/>
    </location>
</feature>
<sequence>VYGWTMTIQGSLVRILDSVLPHEVTHTVFATHFRQPLPRWADEGACTTVEHASERAKQQNMLISFLRTGRGIAFSRMFAMREYPRDVMPLYSQGYSLARFLMAQGGKREFLDYISDGLRDENWSRATKQHYGFDNLRTLQDSWLAWVKQGSPDLNVGPKTAPLVAVKTPANPPGPDPGRRHGDAPSPGPSTSTVAANVGPSVYDVASNRGSLAGSSPRSGDSTWRARGSKSSELAQDARPAKAAAIKLPGPQHQVTRPQEFQRPQQVILEWNRPPGANASSTAARPLPGPL</sequence>
<feature type="domain" description="Rhodanese" evidence="2">
    <location>
        <begin position="129"/>
        <end position="155"/>
    </location>
</feature>
<reference evidence="3" key="1">
    <citation type="journal article" date="2015" name="Nature">
        <title>Complex archaea that bridge the gap between prokaryotes and eukaryotes.</title>
        <authorList>
            <person name="Spang A."/>
            <person name="Saw J.H."/>
            <person name="Jorgensen S.L."/>
            <person name="Zaremba-Niedzwiedzka K."/>
            <person name="Martijn J."/>
            <person name="Lind A.E."/>
            <person name="van Eijk R."/>
            <person name="Schleper C."/>
            <person name="Guy L."/>
            <person name="Ettema T.J."/>
        </authorList>
    </citation>
    <scope>NUCLEOTIDE SEQUENCE</scope>
</reference>
<protein>
    <recommendedName>
        <fullName evidence="2">Rhodanese domain-containing protein</fullName>
    </recommendedName>
</protein>